<feature type="transmembrane region" description="Helical" evidence="1">
    <location>
        <begin position="189"/>
        <end position="210"/>
    </location>
</feature>
<dbReference type="InterPro" id="IPR010380">
    <property type="entry name" value="DUF975"/>
</dbReference>
<dbReference type="PANTHER" id="PTHR40076">
    <property type="entry name" value="MEMBRANE PROTEIN-RELATED"/>
    <property type="match status" value="1"/>
</dbReference>
<protein>
    <recommendedName>
        <fullName evidence="4">Integral membrane protein</fullName>
    </recommendedName>
</protein>
<dbReference type="OrthoDB" id="9784844at2"/>
<comment type="caution">
    <text evidence="2">The sequence shown here is derived from an EMBL/GenBank/DDBJ whole genome shotgun (WGS) entry which is preliminary data.</text>
</comment>
<dbReference type="EMBL" id="JQBP01000011">
    <property type="protein sequence ID" value="KRN74437.1"/>
    <property type="molecule type" value="Genomic_DNA"/>
</dbReference>
<sequence length="225" mass="26264">MQDNMQLKRSAWQRVKLNWSLVFKLAWPLIAWQFLSAWFSYGSGLKDQQTFTLANLMYMFSESLWSGLVEAVLVGVISLGTVYALIEWVRTEEAPEHPEKQGFKYFKRQTVRDAVVLMGLRFLYTILWGILLFIPGVIKAIAYSQAEFLYADDVKQGKTIDSMGEYLSRSQALMAGHKVQYFWLQVQFIPWWILAVVTFGIASFWILPYYETVMAEFYLSLRNEQ</sequence>
<keyword evidence="1" id="KW-0812">Transmembrane</keyword>
<evidence type="ECO:0000313" key="3">
    <source>
        <dbReference type="Proteomes" id="UP000051655"/>
    </source>
</evidence>
<feature type="transmembrane region" description="Helical" evidence="1">
    <location>
        <begin position="114"/>
        <end position="138"/>
    </location>
</feature>
<feature type="transmembrane region" description="Helical" evidence="1">
    <location>
        <begin position="21"/>
        <end position="44"/>
    </location>
</feature>
<dbReference type="Pfam" id="PF06161">
    <property type="entry name" value="DUF975"/>
    <property type="match status" value="1"/>
</dbReference>
<proteinExistence type="predicted"/>
<dbReference type="STRING" id="1616.IV73_GL000356"/>
<gene>
    <name evidence="2" type="ORF">IV73_GL000356</name>
</gene>
<feature type="transmembrane region" description="Helical" evidence="1">
    <location>
        <begin position="64"/>
        <end position="86"/>
    </location>
</feature>
<keyword evidence="3" id="KW-1185">Reference proteome</keyword>
<evidence type="ECO:0000313" key="2">
    <source>
        <dbReference type="EMBL" id="KRN74437.1"/>
    </source>
</evidence>
<reference evidence="2 3" key="1">
    <citation type="journal article" date="2015" name="Genome Announc.">
        <title>Expanding the biotechnology potential of lactobacilli through comparative genomics of 213 strains and associated genera.</title>
        <authorList>
            <person name="Sun Z."/>
            <person name="Harris H.M."/>
            <person name="McCann A."/>
            <person name="Guo C."/>
            <person name="Argimon S."/>
            <person name="Zhang W."/>
            <person name="Yang X."/>
            <person name="Jeffery I.B."/>
            <person name="Cooney J.C."/>
            <person name="Kagawa T.F."/>
            <person name="Liu W."/>
            <person name="Song Y."/>
            <person name="Salvetti E."/>
            <person name="Wrobel A."/>
            <person name="Rasinkangas P."/>
            <person name="Parkhill J."/>
            <person name="Rea M.C."/>
            <person name="O'Sullivan O."/>
            <person name="Ritari J."/>
            <person name="Douillard F.P."/>
            <person name="Paul Ross R."/>
            <person name="Yang R."/>
            <person name="Briner A.E."/>
            <person name="Felis G.E."/>
            <person name="de Vos W.M."/>
            <person name="Barrangou R."/>
            <person name="Klaenhammer T.R."/>
            <person name="Caufield P.W."/>
            <person name="Cui Y."/>
            <person name="Zhang H."/>
            <person name="O'Toole P.W."/>
        </authorList>
    </citation>
    <scope>NUCLEOTIDE SEQUENCE [LARGE SCALE GENOMIC DNA]</scope>
    <source>
        <strain evidence="2 3">DSM 20593</strain>
    </source>
</reference>
<name>A0A0R2JGX8_9LACO</name>
<evidence type="ECO:0008006" key="4">
    <source>
        <dbReference type="Google" id="ProtNLM"/>
    </source>
</evidence>
<dbReference type="RefSeq" id="WP_083485571.1">
    <property type="nucleotide sequence ID" value="NZ_JQBP01000011.1"/>
</dbReference>
<dbReference type="PATRIC" id="fig|1616.3.peg.363"/>
<evidence type="ECO:0000256" key="1">
    <source>
        <dbReference type="SAM" id="Phobius"/>
    </source>
</evidence>
<accession>A0A0R2JGX8</accession>
<keyword evidence="1" id="KW-0472">Membrane</keyword>
<dbReference type="Proteomes" id="UP000051655">
    <property type="component" value="Unassembled WGS sequence"/>
</dbReference>
<dbReference type="PANTHER" id="PTHR40076:SF1">
    <property type="entry name" value="MEMBRANE PROTEIN"/>
    <property type="match status" value="1"/>
</dbReference>
<organism evidence="2 3">
    <name type="scientific">Weissella kandleri</name>
    <dbReference type="NCBI Taxonomy" id="1616"/>
    <lineage>
        <taxon>Bacteria</taxon>
        <taxon>Bacillati</taxon>
        <taxon>Bacillota</taxon>
        <taxon>Bacilli</taxon>
        <taxon>Lactobacillales</taxon>
        <taxon>Lactobacillaceae</taxon>
        <taxon>Weissella</taxon>
    </lineage>
</organism>
<dbReference type="AlphaFoldDB" id="A0A0R2JGX8"/>
<keyword evidence="1" id="KW-1133">Transmembrane helix</keyword>